<dbReference type="PIRSF" id="PIRSF036466">
    <property type="entry name" value="UCP036466"/>
    <property type="match status" value="1"/>
</dbReference>
<keyword evidence="4 5" id="KW-0472">Membrane</keyword>
<reference evidence="6 7" key="1">
    <citation type="submission" date="2018-05" db="EMBL/GenBank/DDBJ databases">
        <title>Reference genomes for bee gut microbiota database.</title>
        <authorList>
            <person name="Ellegaard K.M."/>
        </authorList>
    </citation>
    <scope>NUCLEOTIDE SEQUENCE [LARGE SCALE GENOMIC DNA]</scope>
    <source>
        <strain evidence="6 7">ESL0284</strain>
    </source>
</reference>
<feature type="transmembrane region" description="Helical" evidence="5">
    <location>
        <begin position="34"/>
        <end position="53"/>
    </location>
</feature>
<dbReference type="Proteomes" id="UP000247565">
    <property type="component" value="Unassembled WGS sequence"/>
</dbReference>
<evidence type="ECO:0000313" key="6">
    <source>
        <dbReference type="EMBL" id="PXZ01861.1"/>
    </source>
</evidence>
<dbReference type="InterPro" id="IPR009760">
    <property type="entry name" value="DUF1328"/>
</dbReference>
<organism evidence="6 7">
    <name type="scientific">Commensalibacter melissae</name>
    <dbReference type="NCBI Taxonomy" id="2070537"/>
    <lineage>
        <taxon>Bacteria</taxon>
        <taxon>Pseudomonadati</taxon>
        <taxon>Pseudomonadota</taxon>
        <taxon>Alphaproteobacteria</taxon>
        <taxon>Acetobacterales</taxon>
        <taxon>Acetobacteraceae</taxon>
    </lineage>
</organism>
<evidence type="ECO:0000256" key="5">
    <source>
        <dbReference type="HAMAP-Rule" id="MF_01361"/>
    </source>
</evidence>
<name>A0A318MZ48_9PROT</name>
<dbReference type="AlphaFoldDB" id="A0A318MZ48"/>
<dbReference type="EMBL" id="QGLT01000001">
    <property type="protein sequence ID" value="PXZ01861.1"/>
    <property type="molecule type" value="Genomic_DNA"/>
</dbReference>
<dbReference type="HAMAP" id="MF_01361">
    <property type="entry name" value="UPF0391"/>
    <property type="match status" value="1"/>
</dbReference>
<dbReference type="Pfam" id="PF07043">
    <property type="entry name" value="DUF1328"/>
    <property type="match status" value="1"/>
</dbReference>
<sequence length="59" mass="6516">MLKIAFICLLIALLAWLLGFTSVAIIAAGIAKIIFFIALLFAFLFFILAFLVGRKLLNN</sequence>
<keyword evidence="7" id="KW-1185">Reference proteome</keyword>
<keyword evidence="2 5" id="KW-0812">Transmembrane</keyword>
<evidence type="ECO:0000313" key="7">
    <source>
        <dbReference type="Proteomes" id="UP000247565"/>
    </source>
</evidence>
<proteinExistence type="inferred from homology"/>
<protein>
    <recommendedName>
        <fullName evidence="5">UPF0391 membrane protein DK869_02380</fullName>
    </recommendedName>
</protein>
<keyword evidence="3 5" id="KW-1133">Transmembrane helix</keyword>
<dbReference type="GO" id="GO:0005886">
    <property type="term" value="C:plasma membrane"/>
    <property type="evidence" value="ECO:0007669"/>
    <property type="project" value="UniProtKB-SubCell"/>
</dbReference>
<comment type="similarity">
    <text evidence="5">Belongs to the UPF0391 family.</text>
</comment>
<evidence type="ECO:0000256" key="3">
    <source>
        <dbReference type="ARBA" id="ARBA00022989"/>
    </source>
</evidence>
<evidence type="ECO:0000256" key="1">
    <source>
        <dbReference type="ARBA" id="ARBA00022475"/>
    </source>
</evidence>
<comment type="caution">
    <text evidence="6">The sequence shown here is derived from an EMBL/GenBank/DDBJ whole genome shotgun (WGS) entry which is preliminary data.</text>
</comment>
<keyword evidence="1 5" id="KW-1003">Cell membrane</keyword>
<comment type="subcellular location">
    <subcellularLocation>
        <location evidence="5">Cell membrane</location>
        <topology evidence="5">Single-pass membrane protein</topology>
    </subcellularLocation>
</comment>
<dbReference type="RefSeq" id="WP_110438380.1">
    <property type="nucleotide sequence ID" value="NZ_CP033087.1"/>
</dbReference>
<dbReference type="GeneID" id="83703318"/>
<gene>
    <name evidence="6" type="ORF">DK869_02380</name>
</gene>
<evidence type="ECO:0000256" key="2">
    <source>
        <dbReference type="ARBA" id="ARBA00022692"/>
    </source>
</evidence>
<evidence type="ECO:0000256" key="4">
    <source>
        <dbReference type="ARBA" id="ARBA00023136"/>
    </source>
</evidence>
<accession>A0A318MZ48</accession>